<accession>A0ABD3UH38</accession>
<dbReference type="AlphaFoldDB" id="A0ABD3UH38"/>
<organism evidence="1 2">
    <name type="scientific">Sinanodonta woodiana</name>
    <name type="common">Chinese pond mussel</name>
    <name type="synonym">Anodonta woodiana</name>
    <dbReference type="NCBI Taxonomy" id="1069815"/>
    <lineage>
        <taxon>Eukaryota</taxon>
        <taxon>Metazoa</taxon>
        <taxon>Spiralia</taxon>
        <taxon>Lophotrochozoa</taxon>
        <taxon>Mollusca</taxon>
        <taxon>Bivalvia</taxon>
        <taxon>Autobranchia</taxon>
        <taxon>Heteroconchia</taxon>
        <taxon>Palaeoheterodonta</taxon>
        <taxon>Unionida</taxon>
        <taxon>Unionoidea</taxon>
        <taxon>Unionidae</taxon>
        <taxon>Unioninae</taxon>
        <taxon>Sinanodonta</taxon>
    </lineage>
</organism>
<dbReference type="EMBL" id="JBJQND010000016">
    <property type="protein sequence ID" value="KAL3848337.1"/>
    <property type="molecule type" value="Genomic_DNA"/>
</dbReference>
<protein>
    <submittedName>
        <fullName evidence="1">Uncharacterized protein</fullName>
    </submittedName>
</protein>
<sequence length="67" mass="7361">MEASVQIQLGLMFATVHRDGQELIAHLTFPSALDCNLHVTVMEPVRNYLVLTDAIAVQDGLDPTVKL</sequence>
<feature type="non-terminal residue" evidence="1">
    <location>
        <position position="67"/>
    </location>
</feature>
<evidence type="ECO:0000313" key="1">
    <source>
        <dbReference type="EMBL" id="KAL3848337.1"/>
    </source>
</evidence>
<proteinExistence type="predicted"/>
<comment type="caution">
    <text evidence="1">The sequence shown here is derived from an EMBL/GenBank/DDBJ whole genome shotgun (WGS) entry which is preliminary data.</text>
</comment>
<reference evidence="1 2" key="1">
    <citation type="submission" date="2024-11" db="EMBL/GenBank/DDBJ databases">
        <title>Chromosome-level genome assembly of the freshwater bivalve Anodonta woodiana.</title>
        <authorList>
            <person name="Chen X."/>
        </authorList>
    </citation>
    <scope>NUCLEOTIDE SEQUENCE [LARGE SCALE GENOMIC DNA]</scope>
    <source>
        <strain evidence="1">MN2024</strain>
        <tissue evidence="1">Gills</tissue>
    </source>
</reference>
<gene>
    <name evidence="1" type="ORF">ACJMK2_019205</name>
</gene>
<keyword evidence="2" id="KW-1185">Reference proteome</keyword>
<evidence type="ECO:0000313" key="2">
    <source>
        <dbReference type="Proteomes" id="UP001634394"/>
    </source>
</evidence>
<dbReference type="Proteomes" id="UP001634394">
    <property type="component" value="Unassembled WGS sequence"/>
</dbReference>
<name>A0ABD3UH38_SINWO</name>